<dbReference type="Proteomes" id="UP000284395">
    <property type="component" value="Unassembled WGS sequence"/>
</dbReference>
<reference evidence="1 2" key="1">
    <citation type="submission" date="2018-09" db="EMBL/GenBank/DDBJ databases">
        <title>Altererythrobacter spongiae sp. nov., isolated from a marine sponge.</title>
        <authorList>
            <person name="Zhuang L."/>
            <person name="Luo L."/>
        </authorList>
    </citation>
    <scope>NUCLEOTIDE SEQUENCE [LARGE SCALE GENOMIC DNA]</scope>
    <source>
        <strain evidence="1 2">HN-Y73</strain>
    </source>
</reference>
<dbReference type="EMBL" id="RAPF01000007">
    <property type="protein sequence ID" value="RKF19101.1"/>
    <property type="molecule type" value="Genomic_DNA"/>
</dbReference>
<evidence type="ECO:0000313" key="1">
    <source>
        <dbReference type="EMBL" id="RKF19101.1"/>
    </source>
</evidence>
<name>A0A420EEJ1_9SPHN</name>
<comment type="caution">
    <text evidence="1">The sequence shown here is derived from an EMBL/GenBank/DDBJ whole genome shotgun (WGS) entry which is preliminary data.</text>
</comment>
<protein>
    <submittedName>
        <fullName evidence="1">Uncharacterized protein</fullName>
    </submittedName>
</protein>
<evidence type="ECO:0000313" key="2">
    <source>
        <dbReference type="Proteomes" id="UP000284395"/>
    </source>
</evidence>
<proteinExistence type="predicted"/>
<accession>A0A420EEJ1</accession>
<dbReference type="AlphaFoldDB" id="A0A420EEJ1"/>
<keyword evidence="2" id="KW-1185">Reference proteome</keyword>
<sequence>MPVFRIVLVVLIALGALVFAYRTPMRDYALAGTSYSARMICSCRFLAGRSEGQCESQFDEGSDWVFISADEQRRSVTAYIPLLASQTADYRDGYGCVLEAWED</sequence>
<organism evidence="1 2">
    <name type="scientific">Altericroceibacterium spongiae</name>
    <dbReference type="NCBI Taxonomy" id="2320269"/>
    <lineage>
        <taxon>Bacteria</taxon>
        <taxon>Pseudomonadati</taxon>
        <taxon>Pseudomonadota</taxon>
        <taxon>Alphaproteobacteria</taxon>
        <taxon>Sphingomonadales</taxon>
        <taxon>Erythrobacteraceae</taxon>
        <taxon>Altericroceibacterium</taxon>
    </lineage>
</organism>
<gene>
    <name evidence="1" type="ORF">D6851_13915</name>
</gene>